<dbReference type="GO" id="GO:0022625">
    <property type="term" value="C:cytosolic large ribosomal subunit"/>
    <property type="evidence" value="ECO:0007669"/>
    <property type="project" value="TreeGrafter"/>
</dbReference>
<proteinExistence type="inferred from homology"/>
<comment type="subunit">
    <text evidence="5">Part of the 50S ribosomal subunit; part of the 5S rRNA/L5/L18/L25 subcomplex. Contacts the 5S rRNA. Binds to the 5S rRNA independently of L5 and L18.</text>
</comment>
<dbReference type="Pfam" id="PF01386">
    <property type="entry name" value="Ribosomal_L25p"/>
    <property type="match status" value="1"/>
</dbReference>
<dbReference type="Pfam" id="PF14693">
    <property type="entry name" value="Ribosomal_TL5_C"/>
    <property type="match status" value="1"/>
</dbReference>
<evidence type="ECO:0000256" key="4">
    <source>
        <dbReference type="ARBA" id="ARBA00023274"/>
    </source>
</evidence>
<dbReference type="Proteomes" id="UP000034696">
    <property type="component" value="Unassembled WGS sequence"/>
</dbReference>
<dbReference type="Gene3D" id="2.40.240.10">
    <property type="entry name" value="Ribosomal Protein L25, Chain P"/>
    <property type="match status" value="1"/>
</dbReference>
<comment type="similarity">
    <text evidence="5">Belongs to the bacterial ribosomal protein bL25 family. CTC subfamily.</text>
</comment>
<keyword evidence="2 5" id="KW-0694">RNA-binding</keyword>
<dbReference type="InterPro" id="IPR020930">
    <property type="entry name" value="Ribosomal_uL5_bac-type"/>
</dbReference>
<evidence type="ECO:0000259" key="8">
    <source>
        <dbReference type="Pfam" id="PF14693"/>
    </source>
</evidence>
<dbReference type="SUPFAM" id="SSF50715">
    <property type="entry name" value="Ribosomal protein L25-like"/>
    <property type="match status" value="1"/>
</dbReference>
<keyword evidence="1 5" id="KW-0699">rRNA-binding</keyword>
<evidence type="ECO:0000256" key="5">
    <source>
        <dbReference type="HAMAP-Rule" id="MF_01334"/>
    </source>
</evidence>
<evidence type="ECO:0000256" key="2">
    <source>
        <dbReference type="ARBA" id="ARBA00022884"/>
    </source>
</evidence>
<evidence type="ECO:0000313" key="9">
    <source>
        <dbReference type="EMBL" id="KKU04812.1"/>
    </source>
</evidence>
<dbReference type="InterPro" id="IPR011035">
    <property type="entry name" value="Ribosomal_bL25/Gln-tRNA_synth"/>
</dbReference>
<feature type="compositionally biased region" description="Basic and acidic residues" evidence="6">
    <location>
        <begin position="195"/>
        <end position="207"/>
    </location>
</feature>
<dbReference type="GO" id="GO:0008097">
    <property type="term" value="F:5S rRNA binding"/>
    <property type="evidence" value="ECO:0007669"/>
    <property type="project" value="InterPro"/>
</dbReference>
<dbReference type="EMBL" id="LCKT01000008">
    <property type="protein sequence ID" value="KKU04812.1"/>
    <property type="molecule type" value="Genomic_DNA"/>
</dbReference>
<dbReference type="AlphaFoldDB" id="A0A0G1M9Q3"/>
<sequence length="243" mass="26248">MSIIRKNGELPAVFYPARSEASSGVSGKKMGAAAISVVFKDFVKVWKETGESSVVTLEIENGENLEALIQDVDLDPIRSIPRHADFYVFEKGKKLKIRTPIEFVGVSPAVKDLGAILVKVLHELAIEALPKDLPKKIEVDIGLLKNFGDTIVAKDIKLPTGVVLMEKPEEVVASVYEPKEEEEKPAEPADLSAIEVEKKGKEAKEGENTEVAGSTASKGATATNEAKSAIGKETKEHKESKGK</sequence>
<dbReference type="PANTHER" id="PTHR33284">
    <property type="entry name" value="RIBOSOMAL PROTEIN L25/GLN-TRNA SYNTHETASE, ANTI-CODON-BINDING DOMAIN-CONTAINING PROTEIN"/>
    <property type="match status" value="1"/>
</dbReference>
<evidence type="ECO:0000256" key="6">
    <source>
        <dbReference type="SAM" id="MobiDB-lite"/>
    </source>
</evidence>
<comment type="function">
    <text evidence="5">This is one of the proteins that binds to the 5S RNA in the ribosome where it forms part of the central protuberance.</text>
</comment>
<evidence type="ECO:0000256" key="3">
    <source>
        <dbReference type="ARBA" id="ARBA00022980"/>
    </source>
</evidence>
<keyword evidence="3 5" id="KW-0689">Ribosomal protein</keyword>
<reference evidence="9 10" key="1">
    <citation type="journal article" date="2015" name="Nature">
        <title>rRNA introns, odd ribosomes, and small enigmatic genomes across a large radiation of phyla.</title>
        <authorList>
            <person name="Brown C.T."/>
            <person name="Hug L.A."/>
            <person name="Thomas B.C."/>
            <person name="Sharon I."/>
            <person name="Castelle C.J."/>
            <person name="Singh A."/>
            <person name="Wilkins M.J."/>
            <person name="Williams K.H."/>
            <person name="Banfield J.F."/>
        </authorList>
    </citation>
    <scope>NUCLEOTIDE SEQUENCE [LARGE SCALE GENOMIC DNA]</scope>
</reference>
<dbReference type="CDD" id="cd00495">
    <property type="entry name" value="Ribosomal_L25_TL5_CTC"/>
    <property type="match status" value="1"/>
</dbReference>
<feature type="compositionally biased region" description="Basic and acidic residues" evidence="6">
    <location>
        <begin position="177"/>
        <end position="187"/>
    </location>
</feature>
<evidence type="ECO:0000259" key="7">
    <source>
        <dbReference type="Pfam" id="PF01386"/>
    </source>
</evidence>
<evidence type="ECO:0000256" key="1">
    <source>
        <dbReference type="ARBA" id="ARBA00022730"/>
    </source>
</evidence>
<dbReference type="InterPro" id="IPR020056">
    <property type="entry name" value="Rbsml_bL25/Gln-tRNA_synth_N"/>
</dbReference>
<dbReference type="HAMAP" id="MF_01334">
    <property type="entry name" value="Ribosomal_bL25_CTC"/>
    <property type="match status" value="1"/>
</dbReference>
<dbReference type="NCBIfam" id="TIGR00731">
    <property type="entry name" value="bL25_bact_ctc"/>
    <property type="match status" value="1"/>
</dbReference>
<feature type="compositionally biased region" description="Basic and acidic residues" evidence="6">
    <location>
        <begin position="230"/>
        <end position="243"/>
    </location>
</feature>
<dbReference type="GO" id="GO:0006412">
    <property type="term" value="P:translation"/>
    <property type="evidence" value="ECO:0007669"/>
    <property type="project" value="UniProtKB-UniRule"/>
</dbReference>
<evidence type="ECO:0000313" key="10">
    <source>
        <dbReference type="Proteomes" id="UP000034696"/>
    </source>
</evidence>
<feature type="compositionally biased region" description="Low complexity" evidence="6">
    <location>
        <begin position="212"/>
        <end position="223"/>
    </location>
</feature>
<dbReference type="InterPro" id="IPR001021">
    <property type="entry name" value="Ribosomal_bL25_long"/>
</dbReference>
<organism evidence="9 10">
    <name type="scientific">Candidatus Giovannonibacteria bacterium GW2011_GWA2_45_21</name>
    <dbReference type="NCBI Taxonomy" id="1618649"/>
    <lineage>
        <taxon>Bacteria</taxon>
        <taxon>Candidatus Giovannoniibacteriota</taxon>
    </lineage>
</organism>
<accession>A0A0G1M9Q3</accession>
<feature type="region of interest" description="Disordered" evidence="6">
    <location>
        <begin position="176"/>
        <end position="243"/>
    </location>
</feature>
<comment type="caution">
    <text evidence="9">The sequence shown here is derived from an EMBL/GenBank/DDBJ whole genome shotgun (WGS) entry which is preliminary data.</text>
</comment>
<dbReference type="Gene3D" id="2.170.120.20">
    <property type="entry name" value="Ribosomal protein L25, beta domain"/>
    <property type="match status" value="1"/>
</dbReference>
<gene>
    <name evidence="5" type="primary">rplY</name>
    <name evidence="5" type="synonym">ctc</name>
    <name evidence="9" type="ORF">UX06_C0008G0005</name>
</gene>
<protein>
    <recommendedName>
        <fullName evidence="5">Large ribosomal subunit protein bL25</fullName>
    </recommendedName>
    <alternativeName>
        <fullName evidence="5">General stress protein CTC</fullName>
    </alternativeName>
</protein>
<dbReference type="PANTHER" id="PTHR33284:SF1">
    <property type="entry name" value="RIBOSOMAL PROTEIN L25_GLN-TRNA SYNTHETASE, ANTI-CODON-BINDING DOMAIN-CONTAINING PROTEIN"/>
    <property type="match status" value="1"/>
</dbReference>
<feature type="domain" description="Large ribosomal subunit protein bL25 L25" evidence="7">
    <location>
        <begin position="4"/>
        <end position="86"/>
    </location>
</feature>
<dbReference type="InterPro" id="IPR037121">
    <property type="entry name" value="Ribosomal_bL25_C"/>
</dbReference>
<name>A0A0G1M9Q3_9BACT</name>
<dbReference type="GO" id="GO:0003735">
    <property type="term" value="F:structural constituent of ribosome"/>
    <property type="evidence" value="ECO:0007669"/>
    <property type="project" value="InterPro"/>
</dbReference>
<keyword evidence="4 5" id="KW-0687">Ribonucleoprotein</keyword>
<dbReference type="InterPro" id="IPR020057">
    <property type="entry name" value="Ribosomal_bL25_b-dom"/>
</dbReference>
<dbReference type="InterPro" id="IPR029751">
    <property type="entry name" value="Ribosomal_L25_dom"/>
</dbReference>
<feature type="domain" description="Large ribosomal subunit protein bL25 beta" evidence="8">
    <location>
        <begin position="94"/>
        <end position="179"/>
    </location>
</feature>